<dbReference type="Ensembl" id="ENSKMAT00000007558.1">
    <property type="protein sequence ID" value="ENSKMAP00000007438.1"/>
    <property type="gene ID" value="ENSKMAG00000005585.1"/>
</dbReference>
<evidence type="ECO:0000259" key="1">
    <source>
        <dbReference type="Pfam" id="PF05699"/>
    </source>
</evidence>
<evidence type="ECO:0000313" key="3">
    <source>
        <dbReference type="Proteomes" id="UP000264800"/>
    </source>
</evidence>
<protein>
    <submittedName>
        <fullName evidence="2">Uncharacterized LOC108250990</fullName>
    </submittedName>
</protein>
<accession>A0A3Q2ZUC0</accession>
<name>A0A3Q2ZUC0_KRYMA</name>
<dbReference type="Proteomes" id="UP000264800">
    <property type="component" value="Unplaced"/>
</dbReference>
<evidence type="ECO:0000313" key="2">
    <source>
        <dbReference type="Ensembl" id="ENSKMAP00000007438.1"/>
    </source>
</evidence>
<dbReference type="InterPro" id="IPR008906">
    <property type="entry name" value="HATC_C_dom"/>
</dbReference>
<dbReference type="InterPro" id="IPR012337">
    <property type="entry name" value="RNaseH-like_sf"/>
</dbReference>
<dbReference type="PANTHER" id="PTHR45913:SF21">
    <property type="entry name" value="DUF4371 DOMAIN-CONTAINING PROTEIN"/>
    <property type="match status" value="1"/>
</dbReference>
<dbReference type="GO" id="GO:0046983">
    <property type="term" value="F:protein dimerization activity"/>
    <property type="evidence" value="ECO:0007669"/>
    <property type="project" value="InterPro"/>
</dbReference>
<dbReference type="Pfam" id="PF05699">
    <property type="entry name" value="Dimer_Tnp_hAT"/>
    <property type="match status" value="1"/>
</dbReference>
<feature type="domain" description="HAT C-terminal dimerisation" evidence="1">
    <location>
        <begin position="571"/>
        <end position="628"/>
    </location>
</feature>
<proteinExistence type="predicted"/>
<organism evidence="2 3">
    <name type="scientific">Kryptolebias marmoratus</name>
    <name type="common">Mangrove killifish</name>
    <name type="synonym">Rivulus marmoratus</name>
    <dbReference type="NCBI Taxonomy" id="37003"/>
    <lineage>
        <taxon>Eukaryota</taxon>
        <taxon>Metazoa</taxon>
        <taxon>Chordata</taxon>
        <taxon>Craniata</taxon>
        <taxon>Vertebrata</taxon>
        <taxon>Euteleostomi</taxon>
        <taxon>Actinopterygii</taxon>
        <taxon>Neopterygii</taxon>
        <taxon>Teleostei</taxon>
        <taxon>Neoteleostei</taxon>
        <taxon>Acanthomorphata</taxon>
        <taxon>Ovalentaria</taxon>
        <taxon>Atherinomorphae</taxon>
        <taxon>Cyprinodontiformes</taxon>
        <taxon>Rivulidae</taxon>
        <taxon>Kryptolebias</taxon>
    </lineage>
</organism>
<dbReference type="SUPFAM" id="SSF53098">
    <property type="entry name" value="Ribonuclease H-like"/>
    <property type="match status" value="1"/>
</dbReference>
<dbReference type="PANTHER" id="PTHR45913">
    <property type="entry name" value="EPM2A-INTERACTING PROTEIN 1"/>
    <property type="match status" value="1"/>
</dbReference>
<dbReference type="OMA" id="RCENFGE"/>
<reference evidence="2" key="2">
    <citation type="submission" date="2025-09" db="UniProtKB">
        <authorList>
            <consortium name="Ensembl"/>
        </authorList>
    </citation>
    <scope>IDENTIFICATION</scope>
</reference>
<dbReference type="GeneTree" id="ENSGT00940000163723"/>
<keyword evidence="3" id="KW-1185">Reference proteome</keyword>
<reference evidence="2" key="1">
    <citation type="submission" date="2025-08" db="UniProtKB">
        <authorList>
            <consortium name="Ensembl"/>
        </authorList>
    </citation>
    <scope>IDENTIFICATION</scope>
</reference>
<dbReference type="AlphaFoldDB" id="A0A3Q2ZUC0"/>
<sequence length="655" mass="74715">MFLIVVIFDFIHFKTTKFILRCFYETSSKPSCVVISCRIPQNCFTRLKKRKVDLENRKFNSEWTDKYVFIETTEGRPMCLLCNECCAIGKDYNLRRHFLTKHCGFDQTFPPGSDVRQKKILCLKENYEHSRVVFSRSCSSQQRATAASLRVAWILGKKKQPFTDSETFKECFIAALDEVVTDNKMKEQVLASVKSIPMSDTSTGRRMDVLASEVFETLLTRLRKAKVMSLAVDESTDISDTAQLCLIVRFFDGDCFREDLLGLIPLEGHTSAAIIFQKIVDFFKDNGLDLDHVNMLVTDGAPTMAGKVNGLSARLSAVAPRMKSLHCLIHQSVLCAKLSGELKNTMDSVMSIINFIRSTSSLQHRLFRRLLADMSAEHQDLLLHNNVRWLSKGNALRRVCELREEIVRFLSESKQNRASTFLSQMLDDGFVSEMCFLCDIFHHLNDLNLGLQGQNKTVVDLVEKLRAFQRKLVLFSSDLCDKLLHFPTLSKLMKSSAHASVTQVMLDFLDKLRDNFAARFNDFDMSGELMQFVRDPFADTKIPSEALDSLLEIIDMQASSALKHAYDKEGFMTFWTEWVDAEKFPNMKELAINLLTMFGSTYTCESSFSHMNAIKTSARSSLTNERLHHCLRIALTSFEPDFSAIVQSKKCNFSH</sequence>